<accession>A0A7M7NJG0</accession>
<dbReference type="GeneID" id="115922585"/>
<sequence length="250" mass="27615">MDRSTTTPVAPEKYAYCEWVSCEAYLGHQTIKDTECQSPEDLARLSTDLYRQHLLRGRRSGQEVYTRVIPQNIRLRVTTQADDGTREDILDQEFDMLNIARCSTGHDPFPQVVIIVHCVGVIASQADDTGSRRGGPTGSEPHLEMRCHGIACANPWIASRLAKTISSAFADSRMLPMQTQPVFLPQGMPQSRKISRNSVSTIAAAPPAYQATARTYDPSRGNSPRDPLGAVGHQTPRKEEKKGLPEVGAW</sequence>
<proteinExistence type="predicted"/>
<dbReference type="OMA" id="PVAPEKY"/>
<evidence type="ECO:0000256" key="1">
    <source>
        <dbReference type="SAM" id="MobiDB-lite"/>
    </source>
</evidence>
<feature type="compositionally biased region" description="Low complexity" evidence="1">
    <location>
        <begin position="206"/>
        <end position="216"/>
    </location>
</feature>
<reference evidence="2" key="2">
    <citation type="submission" date="2021-01" db="UniProtKB">
        <authorList>
            <consortium name="EnsemblMetazoa"/>
        </authorList>
    </citation>
    <scope>IDENTIFICATION</scope>
</reference>
<dbReference type="EnsemblMetazoa" id="XM_030981678">
    <property type="protein sequence ID" value="XP_030837538"/>
    <property type="gene ID" value="LOC115922585"/>
</dbReference>
<dbReference type="RefSeq" id="XP_030837538.1">
    <property type="nucleotide sequence ID" value="XM_030981678.1"/>
</dbReference>
<reference evidence="3" key="1">
    <citation type="submission" date="2015-02" db="EMBL/GenBank/DDBJ databases">
        <title>Genome sequencing for Strongylocentrotus purpuratus.</title>
        <authorList>
            <person name="Murali S."/>
            <person name="Liu Y."/>
            <person name="Vee V."/>
            <person name="English A."/>
            <person name="Wang M."/>
            <person name="Skinner E."/>
            <person name="Han Y."/>
            <person name="Muzny D.M."/>
            <person name="Worley K.C."/>
            <person name="Gibbs R.A."/>
        </authorList>
    </citation>
    <scope>NUCLEOTIDE SEQUENCE</scope>
</reference>
<dbReference type="AlphaFoldDB" id="A0A7M7NJG0"/>
<name>A0A7M7NJG0_STRPU</name>
<protein>
    <submittedName>
        <fullName evidence="2">Uncharacterized protein</fullName>
    </submittedName>
</protein>
<dbReference type="KEGG" id="spu:115922585"/>
<evidence type="ECO:0000313" key="3">
    <source>
        <dbReference type="Proteomes" id="UP000007110"/>
    </source>
</evidence>
<evidence type="ECO:0000313" key="2">
    <source>
        <dbReference type="EnsemblMetazoa" id="XP_030837538"/>
    </source>
</evidence>
<feature type="region of interest" description="Disordered" evidence="1">
    <location>
        <begin position="206"/>
        <end position="250"/>
    </location>
</feature>
<keyword evidence="3" id="KW-1185">Reference proteome</keyword>
<dbReference type="InParanoid" id="A0A7M7NJG0"/>
<dbReference type="Proteomes" id="UP000007110">
    <property type="component" value="Unassembled WGS sequence"/>
</dbReference>
<dbReference type="OrthoDB" id="10092232at2759"/>
<dbReference type="CDD" id="cd00934">
    <property type="entry name" value="PTB"/>
    <property type="match status" value="1"/>
</dbReference>
<organism evidence="2 3">
    <name type="scientific">Strongylocentrotus purpuratus</name>
    <name type="common">Purple sea urchin</name>
    <dbReference type="NCBI Taxonomy" id="7668"/>
    <lineage>
        <taxon>Eukaryota</taxon>
        <taxon>Metazoa</taxon>
        <taxon>Echinodermata</taxon>
        <taxon>Eleutherozoa</taxon>
        <taxon>Echinozoa</taxon>
        <taxon>Echinoidea</taxon>
        <taxon>Euechinoidea</taxon>
        <taxon>Echinacea</taxon>
        <taxon>Camarodonta</taxon>
        <taxon>Echinidea</taxon>
        <taxon>Strongylocentrotidae</taxon>
        <taxon>Strongylocentrotus</taxon>
    </lineage>
</organism>